<dbReference type="GO" id="GO:0022857">
    <property type="term" value="F:transmembrane transporter activity"/>
    <property type="evidence" value="ECO:0007669"/>
    <property type="project" value="TreeGrafter"/>
</dbReference>
<feature type="transmembrane region" description="Helical" evidence="7">
    <location>
        <begin position="425"/>
        <end position="448"/>
    </location>
</feature>
<feature type="domain" description="MacB-like periplasmic core" evidence="9">
    <location>
        <begin position="22"/>
        <end position="241"/>
    </location>
</feature>
<feature type="transmembrane region" description="Helical" evidence="7">
    <location>
        <begin position="338"/>
        <end position="356"/>
    </location>
</feature>
<dbReference type="InterPro" id="IPR003838">
    <property type="entry name" value="ABC3_permease_C"/>
</dbReference>
<evidence type="ECO:0000256" key="3">
    <source>
        <dbReference type="ARBA" id="ARBA00022692"/>
    </source>
</evidence>
<feature type="domain" description="ABC3 transporter permease C-terminal" evidence="8">
    <location>
        <begin position="708"/>
        <end position="821"/>
    </location>
</feature>
<keyword evidence="3 7" id="KW-0812">Transmembrane</keyword>
<proteinExistence type="inferred from homology"/>
<dbReference type="GO" id="GO:0005886">
    <property type="term" value="C:plasma membrane"/>
    <property type="evidence" value="ECO:0007669"/>
    <property type="project" value="UniProtKB-SubCell"/>
</dbReference>
<feature type="transmembrane region" description="Helical" evidence="7">
    <location>
        <begin position="761"/>
        <end position="786"/>
    </location>
</feature>
<evidence type="ECO:0000256" key="6">
    <source>
        <dbReference type="ARBA" id="ARBA00038076"/>
    </source>
</evidence>
<dbReference type="Proteomes" id="UP000290253">
    <property type="component" value="Unassembled WGS sequence"/>
</dbReference>
<feature type="transmembrane region" description="Helical" evidence="7">
    <location>
        <begin position="21"/>
        <end position="43"/>
    </location>
</feature>
<evidence type="ECO:0000256" key="2">
    <source>
        <dbReference type="ARBA" id="ARBA00022475"/>
    </source>
</evidence>
<feature type="transmembrane region" description="Helical" evidence="7">
    <location>
        <begin position="792"/>
        <end position="811"/>
    </location>
</feature>
<dbReference type="RefSeq" id="WP_129206854.1">
    <property type="nucleotide sequence ID" value="NZ_BMGU01000001.1"/>
</dbReference>
<evidence type="ECO:0000256" key="7">
    <source>
        <dbReference type="SAM" id="Phobius"/>
    </source>
</evidence>
<dbReference type="PANTHER" id="PTHR30572">
    <property type="entry name" value="MEMBRANE COMPONENT OF TRANSPORTER-RELATED"/>
    <property type="match status" value="1"/>
</dbReference>
<sequence length="828" mass="88106">MRSLLLDLKLVLRQLRKSAGFTLLAVLMLAFGIGATTAIFSIVDGVLLRPLPFPHAEQLIALGDHLEGTPSGHGESVTAPDILAYSRDTHSFSSLGGYHNTGYELSGSGEPAQVTATRMGAGVFSALEVQPLLGRVFTAQEDTEKQPVAVLSYASWVDRFHGDPHVLGTRILLNRNPYIVIGVMPKDFEFPLVPGHLNRSDLWVPLSLTPEELSPSNAASWGSRMVGRLKPGVTIDQAQSDSERVAQEIMRNYPAFMASLHISAVVQPLSQETVSDARPLVRMLFLAVAVVLLIACFNLAGLLLVRAIRRQRELAVRLAIGAPAAALVRQALLESLTLSVMGGVLGVTLAAIGLHVGKSVLPENLPRINEISLNWTVAGFALLLAILTGLLCGLAPAFAALRIRVNSTLKEGGRSGSAGGGHARLRSALVIAEIAIALVLLTASGLLLRSFEKMRSVELGFTPDHMTTAAYSLPHQQYKTQAQVDTFDKSLLDRLRVLPGVTAAGYSTYMPESGNNSNEAFVVENGAPQPGARLNLGTPSGVAGDYFRAMGIALIRGRYFTESDRAGSQLVVIVNRKLAEKYWPGQDPIGKHFRIGTETMQLPWQTVVGEVEDVRQESPDADVSAQFYYPEVQEIGDAGSLASPTDISGDGGFVVVRSVLPPEQMENAIRSTVRGLDPLLSLSQLQTMTEAVSESEAPRRFNTILISSFAFAAVVLAVLGIYGVIAFSVASRTQEIAIRMALGSRRVGIIGLILRSGAQLAVIGCVIGLAGAAASATLLRSLLFGVSPFDPLVLVLAALAVFALALAASAVPARRAATVDPIQALRGE</sequence>
<evidence type="ECO:0000313" key="11">
    <source>
        <dbReference type="Proteomes" id="UP000290253"/>
    </source>
</evidence>
<keyword evidence="11" id="KW-1185">Reference proteome</keyword>
<keyword evidence="4 7" id="KW-1133">Transmembrane helix</keyword>
<reference evidence="10 11" key="1">
    <citation type="journal article" date="2016" name="Int. J. Syst. Evol. Microbiol.">
        <title>Acidipila dinghuensis sp. nov., an acidobacterium isolated from forest soil.</title>
        <authorList>
            <person name="Jiang Y.W."/>
            <person name="Wang J."/>
            <person name="Chen M.H."/>
            <person name="Lv Y.Y."/>
            <person name="Qiu L.H."/>
        </authorList>
    </citation>
    <scope>NUCLEOTIDE SEQUENCE [LARGE SCALE GENOMIC DNA]</scope>
    <source>
        <strain evidence="10 11">DHOF10</strain>
    </source>
</reference>
<feature type="domain" description="MacB-like periplasmic core" evidence="9">
    <location>
        <begin position="427"/>
        <end position="670"/>
    </location>
</feature>
<gene>
    <name evidence="10" type="ORF">ESZ00_03865</name>
</gene>
<dbReference type="Pfam" id="PF12704">
    <property type="entry name" value="MacB_PCD"/>
    <property type="match status" value="2"/>
</dbReference>
<keyword evidence="5 7" id="KW-0472">Membrane</keyword>
<feature type="transmembrane region" description="Helical" evidence="7">
    <location>
        <begin position="283"/>
        <end position="305"/>
    </location>
</feature>
<dbReference type="NCBIfam" id="TIGR03434">
    <property type="entry name" value="ADOP"/>
    <property type="match status" value="1"/>
</dbReference>
<evidence type="ECO:0000313" key="10">
    <source>
        <dbReference type="EMBL" id="RXS97074.1"/>
    </source>
</evidence>
<evidence type="ECO:0000256" key="5">
    <source>
        <dbReference type="ARBA" id="ARBA00023136"/>
    </source>
</evidence>
<dbReference type="AlphaFoldDB" id="A0A4Q1SHN1"/>
<comment type="similarity">
    <text evidence="6">Belongs to the ABC-4 integral membrane protein family.</text>
</comment>
<dbReference type="EMBL" id="SDMK01000001">
    <property type="protein sequence ID" value="RXS97074.1"/>
    <property type="molecule type" value="Genomic_DNA"/>
</dbReference>
<protein>
    <submittedName>
        <fullName evidence="10">ABC transporter permease</fullName>
    </submittedName>
</protein>
<keyword evidence="2" id="KW-1003">Cell membrane</keyword>
<comment type="caution">
    <text evidence="10">The sequence shown here is derived from an EMBL/GenBank/DDBJ whole genome shotgun (WGS) entry which is preliminary data.</text>
</comment>
<feature type="transmembrane region" description="Helical" evidence="7">
    <location>
        <begin position="709"/>
        <end position="730"/>
    </location>
</feature>
<feature type="domain" description="ABC3 transporter permease C-terminal" evidence="8">
    <location>
        <begin position="286"/>
        <end position="402"/>
    </location>
</feature>
<dbReference type="InterPro" id="IPR017800">
    <property type="entry name" value="ADOP"/>
</dbReference>
<dbReference type="InterPro" id="IPR025857">
    <property type="entry name" value="MacB_PCD"/>
</dbReference>
<evidence type="ECO:0000256" key="4">
    <source>
        <dbReference type="ARBA" id="ARBA00022989"/>
    </source>
</evidence>
<dbReference type="InterPro" id="IPR050250">
    <property type="entry name" value="Macrolide_Exporter_MacB"/>
</dbReference>
<feature type="transmembrane region" description="Helical" evidence="7">
    <location>
        <begin position="377"/>
        <end position="405"/>
    </location>
</feature>
<dbReference type="PANTHER" id="PTHR30572:SF4">
    <property type="entry name" value="ABC TRANSPORTER PERMEASE YTRF"/>
    <property type="match status" value="1"/>
</dbReference>
<evidence type="ECO:0000259" key="9">
    <source>
        <dbReference type="Pfam" id="PF12704"/>
    </source>
</evidence>
<dbReference type="OrthoDB" id="99725at2"/>
<evidence type="ECO:0000259" key="8">
    <source>
        <dbReference type="Pfam" id="PF02687"/>
    </source>
</evidence>
<accession>A0A4Q1SHN1</accession>
<comment type="subcellular location">
    <subcellularLocation>
        <location evidence="1">Cell membrane</location>
        <topology evidence="1">Multi-pass membrane protein</topology>
    </subcellularLocation>
</comment>
<evidence type="ECO:0000256" key="1">
    <source>
        <dbReference type="ARBA" id="ARBA00004651"/>
    </source>
</evidence>
<dbReference type="Pfam" id="PF02687">
    <property type="entry name" value="FtsX"/>
    <property type="match status" value="2"/>
</dbReference>
<organism evidence="10 11">
    <name type="scientific">Silvibacterium dinghuense</name>
    <dbReference type="NCBI Taxonomy" id="1560006"/>
    <lineage>
        <taxon>Bacteria</taxon>
        <taxon>Pseudomonadati</taxon>
        <taxon>Acidobacteriota</taxon>
        <taxon>Terriglobia</taxon>
        <taxon>Terriglobales</taxon>
        <taxon>Acidobacteriaceae</taxon>
        <taxon>Silvibacterium</taxon>
    </lineage>
</organism>
<name>A0A4Q1SHN1_9BACT</name>